<dbReference type="AlphaFoldDB" id="A0A9E1LZ00"/>
<reference evidence="1" key="1">
    <citation type="submission" date="2021-02" db="EMBL/GenBank/DDBJ databases">
        <title>Infant gut strain persistence is associated with maternal origin, phylogeny, and functional potential including surface adhesion and iron acquisition.</title>
        <authorList>
            <person name="Lou Y.C."/>
        </authorList>
    </citation>
    <scope>NUCLEOTIDE SEQUENCE</scope>
    <source>
        <strain evidence="1">L2_039_000G1_dasL2_039_000G1_maxbin2.maxbin.077</strain>
    </source>
</reference>
<evidence type="ECO:0000313" key="1">
    <source>
        <dbReference type="EMBL" id="MBS6622753.1"/>
    </source>
</evidence>
<organism evidence="1 2">
    <name type="scientific">Faecalibacterium prausnitzii</name>
    <dbReference type="NCBI Taxonomy" id="853"/>
    <lineage>
        <taxon>Bacteria</taxon>
        <taxon>Bacillati</taxon>
        <taxon>Bacillota</taxon>
        <taxon>Clostridia</taxon>
        <taxon>Eubacteriales</taxon>
        <taxon>Oscillospiraceae</taxon>
        <taxon>Faecalibacterium</taxon>
    </lineage>
</organism>
<comment type="caution">
    <text evidence="1">The sequence shown here is derived from an EMBL/GenBank/DDBJ whole genome shotgun (WGS) entry which is preliminary data.</text>
</comment>
<gene>
    <name evidence="1" type="ORF">KH315_11425</name>
</gene>
<dbReference type="EMBL" id="JAGZYH010000049">
    <property type="protein sequence ID" value="MBS6622753.1"/>
    <property type="molecule type" value="Genomic_DNA"/>
</dbReference>
<protein>
    <submittedName>
        <fullName evidence="1">Uncharacterized protein</fullName>
    </submittedName>
</protein>
<sequence length="102" mass="11431">MEWIQELATALIPLLAAFCGWAAARLRAGTKKDKAMEYGMKMLLRERIIDRGMHYLERGEIPPFALENIKGMHAAYVDLGDGDRSVNIIVERCKNLNIVNGG</sequence>
<accession>A0A9E1LZ00</accession>
<name>A0A9E1LZ00_9FIRM</name>
<evidence type="ECO:0000313" key="2">
    <source>
        <dbReference type="Proteomes" id="UP000811365"/>
    </source>
</evidence>
<dbReference type="Proteomes" id="UP000811365">
    <property type="component" value="Unassembled WGS sequence"/>
</dbReference>
<proteinExistence type="predicted"/>